<protein>
    <recommendedName>
        <fullName evidence="3">F-box domain-containing protein</fullName>
    </recommendedName>
</protein>
<dbReference type="Proteomes" id="UP000481153">
    <property type="component" value="Unassembled WGS sequence"/>
</dbReference>
<sequence length="265" mass="29983">MGQGARGSKASDHRAAASSLLQDIFHGDVTERIVAFLPLQDVLRLEVTAARIVTKDVWTFLITTFEASIEGISNADNPTMPREDEDVDPKANYLNLVLNQKTSTGGNDMSICHFAPNGPYWHLIEDGDFGSCMHLQSVCWGDWSAFRELPPSVYDVVVRMKWDSQDFDRVDPMHFDCTVEMEGPQEPLLSIDLSADTKEDFRRNVGRWINLNLGSIILSSRSRVNMHYRGVYDGWYSNWTVDWIGFFPSNIVPLGVSVARRHAHF</sequence>
<dbReference type="AlphaFoldDB" id="A0A6G0XX59"/>
<evidence type="ECO:0000313" key="1">
    <source>
        <dbReference type="EMBL" id="KAF0745077.1"/>
    </source>
</evidence>
<keyword evidence="2" id="KW-1185">Reference proteome</keyword>
<reference evidence="1 2" key="1">
    <citation type="submission" date="2019-07" db="EMBL/GenBank/DDBJ databases">
        <title>Genomics analysis of Aphanomyces spp. identifies a new class of oomycete effector associated with host adaptation.</title>
        <authorList>
            <person name="Gaulin E."/>
        </authorList>
    </citation>
    <scope>NUCLEOTIDE SEQUENCE [LARGE SCALE GENOMIC DNA]</scope>
    <source>
        <strain evidence="1 2">ATCC 201684</strain>
    </source>
</reference>
<evidence type="ECO:0000313" key="2">
    <source>
        <dbReference type="Proteomes" id="UP000481153"/>
    </source>
</evidence>
<proteinExistence type="predicted"/>
<name>A0A6G0XX59_9STRA</name>
<evidence type="ECO:0008006" key="3">
    <source>
        <dbReference type="Google" id="ProtNLM"/>
    </source>
</evidence>
<comment type="caution">
    <text evidence="1">The sequence shown here is derived from an EMBL/GenBank/DDBJ whole genome shotgun (WGS) entry which is preliminary data.</text>
</comment>
<organism evidence="1 2">
    <name type="scientific">Aphanomyces euteiches</name>
    <dbReference type="NCBI Taxonomy" id="100861"/>
    <lineage>
        <taxon>Eukaryota</taxon>
        <taxon>Sar</taxon>
        <taxon>Stramenopiles</taxon>
        <taxon>Oomycota</taxon>
        <taxon>Saprolegniomycetes</taxon>
        <taxon>Saprolegniales</taxon>
        <taxon>Verrucalvaceae</taxon>
        <taxon>Aphanomyces</taxon>
    </lineage>
</organism>
<accession>A0A6G0XX59</accession>
<dbReference type="EMBL" id="VJMJ01000003">
    <property type="protein sequence ID" value="KAF0745077.1"/>
    <property type="molecule type" value="Genomic_DNA"/>
</dbReference>
<dbReference type="VEuPathDB" id="FungiDB:AeMF1_003127"/>
<gene>
    <name evidence="1" type="ORF">Ae201684_000651</name>
</gene>